<dbReference type="InterPro" id="IPR036286">
    <property type="entry name" value="LexA/Signal_pep-like_sf"/>
</dbReference>
<comment type="caution">
    <text evidence="2">The sequence shown here is derived from an EMBL/GenBank/DDBJ whole genome shotgun (WGS) entry which is preliminary data.</text>
</comment>
<dbReference type="Proteomes" id="UP000283523">
    <property type="component" value="Unassembled WGS sequence"/>
</dbReference>
<dbReference type="OrthoDB" id="9787787at2"/>
<feature type="domain" description="Peptidase S24/S26A/S26B/S26C" evidence="1">
    <location>
        <begin position="26"/>
        <end position="109"/>
    </location>
</feature>
<sequence length="133" mass="14980">MIEVDDQISKHNIVRATAHTRYLFPFFAHYVQTGFPSPTDNYIEKVCDLNELCITNPEATYFVRVGSDSMIGDRIERGDVLVVDCSREPVEGKIVVVWLNSVHAVKRIHYAGELVGRGGLTGRLSTRPGWTCR</sequence>
<gene>
    <name evidence="2" type="ORF">DYU11_17285</name>
</gene>
<dbReference type="PANTHER" id="PTHR33516">
    <property type="entry name" value="LEXA REPRESSOR"/>
    <property type="match status" value="1"/>
</dbReference>
<dbReference type="Gene3D" id="2.10.109.10">
    <property type="entry name" value="Umud Fragment, subunit A"/>
    <property type="match status" value="1"/>
</dbReference>
<evidence type="ECO:0000313" key="2">
    <source>
        <dbReference type="EMBL" id="RIV21179.1"/>
    </source>
</evidence>
<dbReference type="Pfam" id="PF00717">
    <property type="entry name" value="Peptidase_S24"/>
    <property type="match status" value="1"/>
</dbReference>
<dbReference type="EMBL" id="QXED01000005">
    <property type="protein sequence ID" value="RIV21179.1"/>
    <property type="molecule type" value="Genomic_DNA"/>
</dbReference>
<protein>
    <submittedName>
        <fullName evidence="2">Peptidase S24</fullName>
    </submittedName>
</protein>
<keyword evidence="3" id="KW-1185">Reference proteome</keyword>
<evidence type="ECO:0000313" key="3">
    <source>
        <dbReference type="Proteomes" id="UP000283523"/>
    </source>
</evidence>
<dbReference type="CDD" id="cd06529">
    <property type="entry name" value="S24_LexA-like"/>
    <property type="match status" value="1"/>
</dbReference>
<dbReference type="SUPFAM" id="SSF51306">
    <property type="entry name" value="LexA/Signal peptidase"/>
    <property type="match status" value="1"/>
</dbReference>
<dbReference type="AlphaFoldDB" id="A0A418M5E8"/>
<dbReference type="InterPro" id="IPR015927">
    <property type="entry name" value="Peptidase_S24_S26A/B/C"/>
</dbReference>
<accession>A0A418M5E8</accession>
<evidence type="ECO:0000259" key="1">
    <source>
        <dbReference type="Pfam" id="PF00717"/>
    </source>
</evidence>
<dbReference type="PANTHER" id="PTHR33516:SF2">
    <property type="entry name" value="LEXA REPRESSOR-RELATED"/>
    <property type="match status" value="1"/>
</dbReference>
<dbReference type="InterPro" id="IPR050077">
    <property type="entry name" value="LexA_repressor"/>
</dbReference>
<name>A0A418M5E8_9BACT</name>
<dbReference type="InterPro" id="IPR039418">
    <property type="entry name" value="LexA-like"/>
</dbReference>
<proteinExistence type="predicted"/>
<reference evidence="2 3" key="1">
    <citation type="submission" date="2018-08" db="EMBL/GenBank/DDBJ databases">
        <title>Fibrisoma montanum sp. nov., isolated from Danxia mountain soil.</title>
        <authorList>
            <person name="Huang Y."/>
        </authorList>
    </citation>
    <scope>NUCLEOTIDE SEQUENCE [LARGE SCALE GENOMIC DNA]</scope>
    <source>
        <strain evidence="2 3">HYT19</strain>
    </source>
</reference>
<organism evidence="2 3">
    <name type="scientific">Fibrisoma montanum</name>
    <dbReference type="NCBI Taxonomy" id="2305895"/>
    <lineage>
        <taxon>Bacteria</taxon>
        <taxon>Pseudomonadati</taxon>
        <taxon>Bacteroidota</taxon>
        <taxon>Cytophagia</taxon>
        <taxon>Cytophagales</taxon>
        <taxon>Spirosomataceae</taxon>
        <taxon>Fibrisoma</taxon>
    </lineage>
</organism>